<reference evidence="2" key="1">
    <citation type="submission" date="2021-01" db="EMBL/GenBank/DDBJ databases">
        <title>Whole genome shotgun sequence of Spirilliplanes yamanashiensis NBRC 15828.</title>
        <authorList>
            <person name="Komaki H."/>
            <person name="Tamura T."/>
        </authorList>
    </citation>
    <scope>NUCLEOTIDE SEQUENCE</scope>
    <source>
        <strain evidence="2">NBRC 15828</strain>
    </source>
</reference>
<accession>A0A8J3Y6E5</accession>
<dbReference type="Gene3D" id="3.60.15.10">
    <property type="entry name" value="Ribonuclease Z/Hydroxyacylglutathione hydrolase-like"/>
    <property type="match status" value="2"/>
</dbReference>
<protein>
    <submittedName>
        <fullName evidence="2">MBL fold metallo-hydrolase</fullName>
    </submittedName>
</protein>
<evidence type="ECO:0000313" key="3">
    <source>
        <dbReference type="Proteomes" id="UP000652013"/>
    </source>
</evidence>
<dbReference type="Proteomes" id="UP000652013">
    <property type="component" value="Unassembled WGS sequence"/>
</dbReference>
<dbReference type="Pfam" id="PF17778">
    <property type="entry name" value="WHD_BLACT"/>
    <property type="match status" value="1"/>
</dbReference>
<evidence type="ECO:0000313" key="2">
    <source>
        <dbReference type="EMBL" id="GIJ02287.1"/>
    </source>
</evidence>
<dbReference type="EMBL" id="BOOY01000008">
    <property type="protein sequence ID" value="GIJ02287.1"/>
    <property type="molecule type" value="Genomic_DNA"/>
</dbReference>
<dbReference type="SMART" id="SM00849">
    <property type="entry name" value="Lactamase_B"/>
    <property type="match status" value="1"/>
</dbReference>
<dbReference type="InterPro" id="IPR001279">
    <property type="entry name" value="Metallo-B-lactamas"/>
</dbReference>
<feature type="domain" description="Metallo-beta-lactamase" evidence="1">
    <location>
        <begin position="28"/>
        <end position="171"/>
    </location>
</feature>
<dbReference type="PANTHER" id="PTHR23131:SF0">
    <property type="entry name" value="ENDORIBONUCLEASE LACTB2"/>
    <property type="match status" value="1"/>
</dbReference>
<dbReference type="RefSeq" id="WP_239107202.1">
    <property type="nucleotide sequence ID" value="NZ_BAAAGJ010000012.1"/>
</dbReference>
<dbReference type="SUPFAM" id="SSF56281">
    <property type="entry name" value="Metallo-hydrolase/oxidoreductase"/>
    <property type="match status" value="1"/>
</dbReference>
<dbReference type="Pfam" id="PF00753">
    <property type="entry name" value="Lactamase_B"/>
    <property type="match status" value="2"/>
</dbReference>
<dbReference type="PANTHER" id="PTHR23131">
    <property type="entry name" value="ENDORIBONUCLEASE LACTB2"/>
    <property type="match status" value="1"/>
</dbReference>
<dbReference type="InterPro" id="IPR036388">
    <property type="entry name" value="WH-like_DNA-bd_sf"/>
</dbReference>
<organism evidence="2 3">
    <name type="scientific">Spirilliplanes yamanashiensis</name>
    <dbReference type="NCBI Taxonomy" id="42233"/>
    <lineage>
        <taxon>Bacteria</taxon>
        <taxon>Bacillati</taxon>
        <taxon>Actinomycetota</taxon>
        <taxon>Actinomycetes</taxon>
        <taxon>Micromonosporales</taxon>
        <taxon>Micromonosporaceae</taxon>
        <taxon>Spirilliplanes</taxon>
    </lineage>
</organism>
<dbReference type="CDD" id="cd16278">
    <property type="entry name" value="metallo-hydrolase-like_MBL-fold"/>
    <property type="match status" value="1"/>
</dbReference>
<gene>
    <name evidence="2" type="ORF">Sya03_16390</name>
</gene>
<dbReference type="InterPro" id="IPR036866">
    <property type="entry name" value="RibonucZ/Hydroxyglut_hydro"/>
</dbReference>
<evidence type="ECO:0000259" key="1">
    <source>
        <dbReference type="SMART" id="SM00849"/>
    </source>
</evidence>
<keyword evidence="3" id="KW-1185">Reference proteome</keyword>
<sequence>MGGVPDDRLPGWVTLVRAPNPGVMTLDGTNTWILRAPGAADAVVVDPGPDDAGHLRAVAAAGPVGTVLVTHGHPDHVDGLAAFLELTGARLDTSARLTAGGVEIERLPAPGHTADSVCFLARVGDERVVLTGDTILGRGSTVVTHPDGDLGAYLDSLELLAAYPVPGLPGHGPVLADCAAAARAYRAHRRERLAQVERALAAGATTPQAVVELVYADVDRALWPAAEQTVRAQLAYLGRAA</sequence>
<proteinExistence type="predicted"/>
<comment type="caution">
    <text evidence="2">The sequence shown here is derived from an EMBL/GenBank/DDBJ whole genome shotgun (WGS) entry which is preliminary data.</text>
</comment>
<dbReference type="Gene3D" id="1.10.10.10">
    <property type="entry name" value="Winged helix-like DNA-binding domain superfamily/Winged helix DNA-binding domain"/>
    <property type="match status" value="1"/>
</dbReference>
<dbReference type="AlphaFoldDB" id="A0A8J3Y6E5"/>
<name>A0A8J3Y6E5_9ACTN</name>
<dbReference type="InterPro" id="IPR050662">
    <property type="entry name" value="Sec-metab_biosynth-thioest"/>
</dbReference>
<dbReference type="InterPro" id="IPR041516">
    <property type="entry name" value="LACTB2_WH"/>
</dbReference>